<evidence type="ECO:0000256" key="3">
    <source>
        <dbReference type="ARBA" id="ARBA00022801"/>
    </source>
</evidence>
<dbReference type="InParanoid" id="A0A024GR15"/>
<dbReference type="PANTHER" id="PTHR31126:SF18">
    <property type="entry name" value="PROTEIN-TYROSINE-PHOSPHATASE"/>
    <property type="match status" value="1"/>
</dbReference>
<dbReference type="FunFam" id="3.90.190.10:FF:000035">
    <property type="entry name" value="Tyrosine phosphatase, putative"/>
    <property type="match status" value="1"/>
</dbReference>
<dbReference type="GO" id="GO:0016791">
    <property type="term" value="F:phosphatase activity"/>
    <property type="evidence" value="ECO:0007669"/>
    <property type="project" value="TreeGrafter"/>
</dbReference>
<gene>
    <name evidence="4" type="ORF">BN9_101770</name>
</gene>
<proteinExistence type="predicted"/>
<evidence type="ECO:0000313" key="4">
    <source>
        <dbReference type="EMBL" id="CCI48967.1"/>
    </source>
</evidence>
<dbReference type="Gene3D" id="3.90.190.10">
    <property type="entry name" value="Protein tyrosine phosphatase superfamily"/>
    <property type="match status" value="1"/>
</dbReference>
<reference evidence="4 5" key="1">
    <citation type="submission" date="2012-05" db="EMBL/GenBank/DDBJ databases">
        <title>Recombination and specialization in a pathogen metapopulation.</title>
        <authorList>
            <person name="Gardiner A."/>
            <person name="Kemen E."/>
            <person name="Schultz-Larsen T."/>
            <person name="MacLean D."/>
            <person name="Van Oosterhout C."/>
            <person name="Jones J.D.G."/>
        </authorList>
    </citation>
    <scope>NUCLEOTIDE SEQUENCE [LARGE SCALE GENOMIC DNA]</scope>
    <source>
        <strain evidence="4 5">Ac Nc2</strain>
    </source>
</reference>
<dbReference type="InterPro" id="IPR029021">
    <property type="entry name" value="Prot-tyrosine_phosphatase-like"/>
</dbReference>
<name>A0A024GR15_9STRA</name>
<dbReference type="OrthoDB" id="6375174at2759"/>
<dbReference type="Pfam" id="PF03162">
    <property type="entry name" value="Y_phosphatase2"/>
    <property type="match status" value="1"/>
</dbReference>
<dbReference type="EMBL" id="CAIX01000260">
    <property type="protein sequence ID" value="CCI48967.1"/>
    <property type="molecule type" value="Genomic_DNA"/>
</dbReference>
<dbReference type="GO" id="GO:0005737">
    <property type="term" value="C:cytoplasm"/>
    <property type="evidence" value="ECO:0007669"/>
    <property type="project" value="UniProtKB-SubCell"/>
</dbReference>
<protein>
    <recommendedName>
        <fullName evidence="6">Tyrosine-protein phosphatase domain-containing protein</fullName>
    </recommendedName>
</protein>
<dbReference type="Proteomes" id="UP000053237">
    <property type="component" value="Unassembled WGS sequence"/>
</dbReference>
<dbReference type="InterPro" id="IPR004861">
    <property type="entry name" value="Siw14-like"/>
</dbReference>
<evidence type="ECO:0008006" key="6">
    <source>
        <dbReference type="Google" id="ProtNLM"/>
    </source>
</evidence>
<keyword evidence="2" id="KW-0963">Cytoplasm</keyword>
<evidence type="ECO:0000313" key="5">
    <source>
        <dbReference type="Proteomes" id="UP000053237"/>
    </source>
</evidence>
<keyword evidence="3" id="KW-0378">Hydrolase</keyword>
<dbReference type="SUPFAM" id="SSF52799">
    <property type="entry name" value="(Phosphotyrosine protein) phosphatases II"/>
    <property type="match status" value="1"/>
</dbReference>
<organism evidence="4 5">
    <name type="scientific">Albugo candida</name>
    <dbReference type="NCBI Taxonomy" id="65357"/>
    <lineage>
        <taxon>Eukaryota</taxon>
        <taxon>Sar</taxon>
        <taxon>Stramenopiles</taxon>
        <taxon>Oomycota</taxon>
        <taxon>Peronosporomycetes</taxon>
        <taxon>Albuginales</taxon>
        <taxon>Albuginaceae</taxon>
        <taxon>Albugo</taxon>
    </lineage>
</organism>
<keyword evidence="5" id="KW-1185">Reference proteome</keyword>
<evidence type="ECO:0000256" key="1">
    <source>
        <dbReference type="ARBA" id="ARBA00004496"/>
    </source>
</evidence>
<dbReference type="STRING" id="65357.A0A024GR15"/>
<accession>A0A024GR15</accession>
<dbReference type="PANTHER" id="PTHR31126">
    <property type="entry name" value="TYROSINE-PROTEIN PHOSPHATASE"/>
    <property type="match status" value="1"/>
</dbReference>
<comment type="caution">
    <text evidence="4">The sequence shown here is derived from an EMBL/GenBank/DDBJ whole genome shotgun (WGS) entry which is preliminary data.</text>
</comment>
<sequence length="246" mass="28040">MLSIPSIIPSHSTLVSLNPPLFYEIVDENVYQSNKFDSTSFPFVANLALKTVIYLSPDELSSELTDFFEETNVEVIHLGAKYRSLSPWKSMTEGMAKEAIQFVLEKQLHPLMLMCKTGIHMSGTVIGCLRRLQNWSLTAIIDNYRNLASSVKTRFENEQFIELFDVDLVTLPEKMPDWFVESQRIMEEERLAILKGERYPGLVCGETCSENIPAYKRHYFQNLGPLISPSVVFSEKLSIIGDDDDD</sequence>
<evidence type="ECO:0000256" key="2">
    <source>
        <dbReference type="ARBA" id="ARBA00022490"/>
    </source>
</evidence>
<comment type="subcellular location">
    <subcellularLocation>
        <location evidence="1">Cytoplasm</location>
    </subcellularLocation>
</comment>
<dbReference type="AlphaFoldDB" id="A0A024GR15"/>